<organism evidence="6 7">
    <name type="scientific">Cellulomonas cellasea DSM 20118</name>
    <dbReference type="NCBI Taxonomy" id="1408250"/>
    <lineage>
        <taxon>Bacteria</taxon>
        <taxon>Bacillati</taxon>
        <taxon>Actinomycetota</taxon>
        <taxon>Actinomycetes</taxon>
        <taxon>Micrococcales</taxon>
        <taxon>Cellulomonadaceae</taxon>
        <taxon>Cellulomonas</taxon>
    </lineage>
</organism>
<dbReference type="GO" id="GO:0003677">
    <property type="term" value="F:DNA binding"/>
    <property type="evidence" value="ECO:0007669"/>
    <property type="project" value="UniProtKB-UniRule"/>
</dbReference>
<dbReference type="InterPro" id="IPR036271">
    <property type="entry name" value="Tet_transcr_reg_TetR-rel_C_sf"/>
</dbReference>
<keyword evidence="3" id="KW-0804">Transcription</keyword>
<dbReference type="PANTHER" id="PTHR47506">
    <property type="entry name" value="TRANSCRIPTIONAL REGULATORY PROTEIN"/>
    <property type="match status" value="1"/>
</dbReference>
<evidence type="ECO:0000256" key="4">
    <source>
        <dbReference type="PROSITE-ProRule" id="PRU00335"/>
    </source>
</evidence>
<evidence type="ECO:0000256" key="1">
    <source>
        <dbReference type="ARBA" id="ARBA00023015"/>
    </source>
</evidence>
<sequence length="213" mass="22773">MTTTALPKGRRTRDAVLTRGVELACRVGLGGLTIGGLADEVGMSKSGMYAHFGSKQALQLAVLDAAAEEFATTVIVPALRAPRGVERVRALADLWIRCGLERQPGGCLFVKASTELDEQDGPVRDRLREQHQQLAQSIARMVAGGVTEGQLRPDTDTEQFATDLHGVMLAMYHGYRLLSDPAAERHARTAIDRLLDAARADLTAATPAVTASA</sequence>
<dbReference type="OrthoDB" id="326421at2"/>
<evidence type="ECO:0000256" key="2">
    <source>
        <dbReference type="ARBA" id="ARBA00023125"/>
    </source>
</evidence>
<dbReference type="RefSeq" id="WP_084142446.1">
    <property type="nucleotide sequence ID" value="NZ_AXNT01000010.1"/>
</dbReference>
<dbReference type="Pfam" id="PF16925">
    <property type="entry name" value="TetR_C_13"/>
    <property type="match status" value="1"/>
</dbReference>
<dbReference type="EMBL" id="AXNT01000010">
    <property type="protein sequence ID" value="KGM03607.1"/>
    <property type="molecule type" value="Genomic_DNA"/>
</dbReference>
<dbReference type="Proteomes" id="UP000029833">
    <property type="component" value="Unassembled WGS sequence"/>
</dbReference>
<evidence type="ECO:0000313" key="6">
    <source>
        <dbReference type="EMBL" id="KGM03607.1"/>
    </source>
</evidence>
<accession>A0A0A0BBY3</accession>
<evidence type="ECO:0000313" key="7">
    <source>
        <dbReference type="Proteomes" id="UP000029833"/>
    </source>
</evidence>
<keyword evidence="2 4" id="KW-0238">DNA-binding</keyword>
<dbReference type="SUPFAM" id="SSF46689">
    <property type="entry name" value="Homeodomain-like"/>
    <property type="match status" value="1"/>
</dbReference>
<keyword evidence="7" id="KW-1185">Reference proteome</keyword>
<dbReference type="SUPFAM" id="SSF48498">
    <property type="entry name" value="Tetracyclin repressor-like, C-terminal domain"/>
    <property type="match status" value="1"/>
</dbReference>
<comment type="caution">
    <text evidence="6">The sequence shown here is derived from an EMBL/GenBank/DDBJ whole genome shotgun (WGS) entry which is preliminary data.</text>
</comment>
<keyword evidence="1" id="KW-0805">Transcription regulation</keyword>
<dbReference type="InterPro" id="IPR009057">
    <property type="entry name" value="Homeodomain-like_sf"/>
</dbReference>
<dbReference type="AlphaFoldDB" id="A0A0A0BBY3"/>
<reference evidence="6 7" key="1">
    <citation type="submission" date="2013-10" db="EMBL/GenBank/DDBJ databases">
        <authorList>
            <person name="Wang G."/>
            <person name="Zhuang W."/>
        </authorList>
    </citation>
    <scope>NUCLEOTIDE SEQUENCE [LARGE SCALE GENOMIC DNA]</scope>
    <source>
        <strain evidence="6 7">DSM 20118</strain>
    </source>
</reference>
<dbReference type="Gene3D" id="1.10.357.10">
    <property type="entry name" value="Tetracycline Repressor, domain 2"/>
    <property type="match status" value="1"/>
</dbReference>
<dbReference type="InterPro" id="IPR011075">
    <property type="entry name" value="TetR_C"/>
</dbReference>
<dbReference type="Pfam" id="PF00440">
    <property type="entry name" value="TetR_N"/>
    <property type="match status" value="1"/>
</dbReference>
<proteinExistence type="predicted"/>
<name>A0A0A0BBY3_9CELL</name>
<dbReference type="InterPro" id="IPR001647">
    <property type="entry name" value="HTH_TetR"/>
</dbReference>
<dbReference type="Gene3D" id="1.10.10.60">
    <property type="entry name" value="Homeodomain-like"/>
    <property type="match status" value="1"/>
</dbReference>
<protein>
    <submittedName>
        <fullName evidence="6">TetR family transcriptional regulator</fullName>
    </submittedName>
</protein>
<dbReference type="PROSITE" id="PS50977">
    <property type="entry name" value="HTH_TETR_2"/>
    <property type="match status" value="1"/>
</dbReference>
<feature type="DNA-binding region" description="H-T-H motif" evidence="4">
    <location>
        <begin position="33"/>
        <end position="52"/>
    </location>
</feature>
<evidence type="ECO:0000259" key="5">
    <source>
        <dbReference type="PROSITE" id="PS50977"/>
    </source>
</evidence>
<dbReference type="PANTHER" id="PTHR47506:SF6">
    <property type="entry name" value="HTH-TYPE TRANSCRIPTIONAL REPRESSOR NEMR"/>
    <property type="match status" value="1"/>
</dbReference>
<dbReference type="STRING" id="1408250.Q760_00470"/>
<gene>
    <name evidence="6" type="ORF">Q760_00470</name>
</gene>
<feature type="domain" description="HTH tetR-type" evidence="5">
    <location>
        <begin position="10"/>
        <end position="70"/>
    </location>
</feature>
<evidence type="ECO:0000256" key="3">
    <source>
        <dbReference type="ARBA" id="ARBA00023163"/>
    </source>
</evidence>